<dbReference type="PANTHER" id="PTHR44591:SF3">
    <property type="entry name" value="RESPONSE REGULATORY DOMAIN-CONTAINING PROTEIN"/>
    <property type="match status" value="1"/>
</dbReference>
<gene>
    <name evidence="4" type="ordered locus">Tmz1t_0475</name>
    <name evidence="5" type="ORF">E6Q80_10680</name>
</gene>
<evidence type="ECO:0000313" key="7">
    <source>
        <dbReference type="Proteomes" id="UP000321192"/>
    </source>
</evidence>
<organism evidence="4 6">
    <name type="scientific">Thauera aminoaromatica</name>
    <dbReference type="NCBI Taxonomy" id="164330"/>
    <lineage>
        <taxon>Bacteria</taxon>
        <taxon>Pseudomonadati</taxon>
        <taxon>Pseudomonadota</taxon>
        <taxon>Betaproteobacteria</taxon>
        <taxon>Rhodocyclales</taxon>
        <taxon>Zoogloeaceae</taxon>
        <taxon>Thauera</taxon>
    </lineage>
</organism>
<evidence type="ECO:0000313" key="5">
    <source>
        <dbReference type="EMBL" id="TXH84894.1"/>
    </source>
</evidence>
<reference evidence="5 7" key="3">
    <citation type="submission" date="2018-09" db="EMBL/GenBank/DDBJ databases">
        <title>Metagenome Assembled Genomes from an Advanced Water Purification Facility.</title>
        <authorList>
            <person name="Stamps B.W."/>
            <person name="Spear J.R."/>
        </authorList>
    </citation>
    <scope>NUCLEOTIDE SEQUENCE [LARGE SCALE GENOMIC DNA]</scope>
    <source>
        <strain evidence="5">Bin_27_1</strain>
    </source>
</reference>
<dbReference type="InterPro" id="IPR050595">
    <property type="entry name" value="Bact_response_regulator"/>
</dbReference>
<keyword evidence="6" id="KW-1185">Reference proteome</keyword>
<dbReference type="Pfam" id="PF00072">
    <property type="entry name" value="Response_reg"/>
    <property type="match status" value="1"/>
</dbReference>
<dbReference type="PANTHER" id="PTHR44591">
    <property type="entry name" value="STRESS RESPONSE REGULATOR PROTEIN 1"/>
    <property type="match status" value="1"/>
</dbReference>
<dbReference type="PROSITE" id="PS50110">
    <property type="entry name" value="RESPONSE_REGULATORY"/>
    <property type="match status" value="1"/>
</dbReference>
<feature type="modified residue" description="4-aspartylphosphate" evidence="2">
    <location>
        <position position="67"/>
    </location>
</feature>
<dbReference type="RefSeq" id="WP_012584462.1">
    <property type="nucleotide sequence ID" value="NC_011662.2"/>
</dbReference>
<dbReference type="Proteomes" id="UP000002186">
    <property type="component" value="Chromosome"/>
</dbReference>
<evidence type="ECO:0000313" key="6">
    <source>
        <dbReference type="Proteomes" id="UP000002186"/>
    </source>
</evidence>
<dbReference type="OrthoDB" id="9152510at2"/>
<evidence type="ECO:0000313" key="4">
    <source>
        <dbReference type="EMBL" id="ACK53252.1"/>
    </source>
</evidence>
<keyword evidence="1 2" id="KW-0597">Phosphoprotein</keyword>
<reference evidence="4 6" key="2">
    <citation type="journal article" date="2012" name="Stand. Genomic Sci.">
        <title>Complete genome sequence of Thauera aminoaromatica strain MZ1T.</title>
        <authorList>
            <person name="Jiang K."/>
            <person name="Sanseverino J."/>
            <person name="Chauhan A."/>
            <person name="Lucas S."/>
            <person name="Copeland A."/>
            <person name="Lapidus A."/>
            <person name="Del Rio T.G."/>
            <person name="Dalin E."/>
            <person name="Tice H."/>
            <person name="Bruce D."/>
            <person name="Goodwin L."/>
            <person name="Pitluck S."/>
            <person name="Sims D."/>
            <person name="Brettin T."/>
            <person name="Detter J.C."/>
            <person name="Han C."/>
            <person name="Chang Y.J."/>
            <person name="Larimer F."/>
            <person name="Land M."/>
            <person name="Hauser L."/>
            <person name="Kyrpides N.C."/>
            <person name="Mikhailova N."/>
            <person name="Moser S."/>
            <person name="Jegier P."/>
            <person name="Close D."/>
            <person name="Debruyn J.M."/>
            <person name="Wang Y."/>
            <person name="Layton A.C."/>
            <person name="Allen M.S."/>
            <person name="Sayler G.S."/>
        </authorList>
    </citation>
    <scope>NUCLEOTIDE SEQUENCE [LARGE SCALE GENOMIC DNA]</scope>
    <source>
        <strain evidence="4 6">MZ1T</strain>
    </source>
</reference>
<reference evidence="6" key="1">
    <citation type="submission" date="2009-05" db="EMBL/GenBank/DDBJ databases">
        <title>Complete sequence of chromosome of Thauera sp. MZ1T.</title>
        <authorList>
            <consortium name="US DOE Joint Genome Institute"/>
            <person name="Lucas S."/>
            <person name="Copeland A."/>
            <person name="Lapidus A."/>
            <person name="Glavina del Rio T."/>
            <person name="Dalin E."/>
            <person name="Tice H."/>
            <person name="Bruce D."/>
            <person name="Goodwin L."/>
            <person name="Pitluck S."/>
            <person name="Sims D."/>
            <person name="Brettin T."/>
            <person name="Detter J.C."/>
            <person name="Han C."/>
            <person name="Larimer F."/>
            <person name="Land M."/>
            <person name="Hauser L."/>
            <person name="Kyrpides N."/>
            <person name="Mikhailova N."/>
            <person name="Sayler G.S."/>
        </authorList>
    </citation>
    <scope>NUCLEOTIDE SEQUENCE [LARGE SCALE GENOMIC DNA]</scope>
    <source>
        <strain evidence="6">MZ1T</strain>
    </source>
</reference>
<accession>C4ZL68</accession>
<dbReference type="InterPro" id="IPR001789">
    <property type="entry name" value="Sig_transdc_resp-reg_receiver"/>
</dbReference>
<dbReference type="SUPFAM" id="SSF52172">
    <property type="entry name" value="CheY-like"/>
    <property type="match status" value="1"/>
</dbReference>
<protein>
    <submittedName>
        <fullName evidence="4 5">Response regulator</fullName>
    </submittedName>
</protein>
<dbReference type="STRING" id="85643.Tmz1t_0475"/>
<dbReference type="Gene3D" id="3.40.50.2300">
    <property type="match status" value="1"/>
</dbReference>
<name>C4ZL68_THASP</name>
<accession>A0A5C7SM88</accession>
<dbReference type="HOGENOM" id="CLU_000445_69_15_4"/>
<dbReference type="SMART" id="SM00448">
    <property type="entry name" value="REC"/>
    <property type="match status" value="1"/>
</dbReference>
<dbReference type="InterPro" id="IPR011006">
    <property type="entry name" value="CheY-like_superfamily"/>
</dbReference>
<evidence type="ECO:0000259" key="3">
    <source>
        <dbReference type="PROSITE" id="PS50110"/>
    </source>
</evidence>
<dbReference type="eggNOG" id="COG2197">
    <property type="taxonomic scope" value="Bacteria"/>
</dbReference>
<evidence type="ECO:0000256" key="1">
    <source>
        <dbReference type="ARBA" id="ARBA00022553"/>
    </source>
</evidence>
<dbReference type="EMBL" id="CP001281">
    <property type="protein sequence ID" value="ACK53252.1"/>
    <property type="molecule type" value="Genomic_DNA"/>
</dbReference>
<dbReference type="KEGG" id="tmz:Tmz1t_0475"/>
<sequence>MSAPLNSESATVPALRVVLVEDSAMLRGMLCEMLAELDGVGVVAEAEDEQGALAALEAQRPDLAIIDLELRMGSGLGVLRQLQAEPERFGRPRAVVFSNYGHAPVRARCEQLGVERFFDKSFQLDELIDFVQGAIPGIPGIPG</sequence>
<evidence type="ECO:0000256" key="2">
    <source>
        <dbReference type="PROSITE-ProRule" id="PRU00169"/>
    </source>
</evidence>
<proteinExistence type="predicted"/>
<dbReference type="Proteomes" id="UP000321192">
    <property type="component" value="Unassembled WGS sequence"/>
</dbReference>
<dbReference type="GO" id="GO:0000160">
    <property type="term" value="P:phosphorelay signal transduction system"/>
    <property type="evidence" value="ECO:0007669"/>
    <property type="project" value="InterPro"/>
</dbReference>
<dbReference type="AlphaFoldDB" id="C4ZL68"/>
<dbReference type="EMBL" id="SSFD01000165">
    <property type="protein sequence ID" value="TXH84894.1"/>
    <property type="molecule type" value="Genomic_DNA"/>
</dbReference>
<feature type="domain" description="Response regulatory" evidence="3">
    <location>
        <begin position="16"/>
        <end position="135"/>
    </location>
</feature>